<sequence length="44" mass="4638">MIYPQSVSGLRNHAVAGSEGIVAKSMAALGAFAHRPGIIFNNQR</sequence>
<dbReference type="Proteomes" id="UP000004038">
    <property type="component" value="Unassembled WGS sequence"/>
</dbReference>
<evidence type="ECO:0000313" key="2">
    <source>
        <dbReference type="Proteomes" id="UP000004038"/>
    </source>
</evidence>
<dbReference type="AlphaFoldDB" id="H0G5M2"/>
<organism evidence="1 2">
    <name type="scientific">Sinorhizobium meliloti CCNWSX0020</name>
    <dbReference type="NCBI Taxonomy" id="1107881"/>
    <lineage>
        <taxon>Bacteria</taxon>
        <taxon>Pseudomonadati</taxon>
        <taxon>Pseudomonadota</taxon>
        <taxon>Alphaproteobacteria</taxon>
        <taxon>Hyphomicrobiales</taxon>
        <taxon>Rhizobiaceae</taxon>
        <taxon>Sinorhizobium/Ensifer group</taxon>
        <taxon>Sinorhizobium</taxon>
    </lineage>
</organism>
<dbReference type="PATRIC" id="fig|1107881.3.peg.4855"/>
<accession>H0G5M2</accession>
<evidence type="ECO:0000313" key="1">
    <source>
        <dbReference type="EMBL" id="EHK75394.1"/>
    </source>
</evidence>
<proteinExistence type="predicted"/>
<gene>
    <name evidence="1" type="ORF">SM0020_23922</name>
</gene>
<reference evidence="1 2" key="1">
    <citation type="journal article" date="2012" name="J. Bacteriol.">
        <title>Draft Genome Sequence of Sinorhizobium meliloti CCNWSX0020, a Nitrogen-Fixing Symbiont with Copper Tolerance Capability Isolated from Lead-Zinc Mine Tailings.</title>
        <authorList>
            <person name="Li Z."/>
            <person name="Ma Z."/>
            <person name="Hao X."/>
            <person name="Wei G."/>
        </authorList>
    </citation>
    <scope>NUCLEOTIDE SEQUENCE [LARGE SCALE GENOMIC DNA]</scope>
    <source>
        <strain evidence="1 2">CCNWSX0020</strain>
    </source>
</reference>
<protein>
    <submittedName>
        <fullName evidence="1">Uncharacterized protein</fullName>
    </submittedName>
</protein>
<name>H0G5M2_RHIML</name>
<dbReference type="EMBL" id="AGVV01000060">
    <property type="protein sequence ID" value="EHK75394.1"/>
    <property type="molecule type" value="Genomic_DNA"/>
</dbReference>